<name>A0ABQ5FQ96_9ASTR</name>
<feature type="region of interest" description="Disordered" evidence="1">
    <location>
        <begin position="306"/>
        <end position="346"/>
    </location>
</feature>
<feature type="compositionally biased region" description="Basic and acidic residues" evidence="1">
    <location>
        <begin position="332"/>
        <end position="342"/>
    </location>
</feature>
<evidence type="ECO:0000313" key="2">
    <source>
        <dbReference type="EMBL" id="GJT65339.1"/>
    </source>
</evidence>
<dbReference type="Proteomes" id="UP001151760">
    <property type="component" value="Unassembled WGS sequence"/>
</dbReference>
<proteinExistence type="predicted"/>
<feature type="compositionally biased region" description="Basic and acidic residues" evidence="1">
    <location>
        <begin position="404"/>
        <end position="413"/>
    </location>
</feature>
<protein>
    <submittedName>
        <fullName evidence="2">Uncharacterized protein</fullName>
    </submittedName>
</protein>
<accession>A0ABQ5FQ96</accession>
<dbReference type="EMBL" id="BQNB010017624">
    <property type="protein sequence ID" value="GJT65339.1"/>
    <property type="molecule type" value="Genomic_DNA"/>
</dbReference>
<reference evidence="2" key="1">
    <citation type="journal article" date="2022" name="Int. J. Mol. Sci.">
        <title>Draft Genome of Tanacetum Coccineum: Genomic Comparison of Closely Related Tanacetum-Family Plants.</title>
        <authorList>
            <person name="Yamashiro T."/>
            <person name="Shiraishi A."/>
            <person name="Nakayama K."/>
            <person name="Satake H."/>
        </authorList>
    </citation>
    <scope>NUCLEOTIDE SEQUENCE</scope>
</reference>
<comment type="caution">
    <text evidence="2">The sequence shown here is derived from an EMBL/GenBank/DDBJ whole genome shotgun (WGS) entry which is preliminary data.</text>
</comment>
<feature type="compositionally biased region" description="Polar residues" evidence="1">
    <location>
        <begin position="269"/>
        <end position="282"/>
    </location>
</feature>
<evidence type="ECO:0000256" key="1">
    <source>
        <dbReference type="SAM" id="MobiDB-lite"/>
    </source>
</evidence>
<sequence length="896" mass="101389">MIFPLAEAFTKSSSVVYQNFLREFWCTTIAYHPNPPTDDFEARPFKEYLIKFSVMNGKKPLTLDFKTFTESTRLDYAKGKYVSHPSTEEVKVELAKIVDNPILLDRTPVLKTAFPVAWRIQFTFVVQVLGGNYSSTEQVNSIQQLFAYCLLTGTKVDIGEIIYSDLITRLTNKSRQKYVSYPRFVSCTLEVLLGSEYTHDESFGSSPTILSNSNFSKDPSKVNPVELTAFMVAVNNNEKSVNPLPFTIKKRKGSLRLGNVQSIDKGLPSTASDKGTVKTTSLPEGPHGDKDSEGLILPIDMEPLNNSIADPSGTGAKYQVDETQPTRLRYRSLTENEGKTSSKVEPNTKTLQLKTFMDVQALLLSDDEMVQASDDEELFAAGEEMDEDIPPTDEEVKSPPPNTDKPESSHTQDTDESASDSSNPELKKYDNILLLTERQLVKYLRKVSRVLFNRITEEQWAQHEEATVSYANLRTSIEGYYEENVDHRARLTSLFTLNGVTETLKVVQEAVKDDPALNKKVIEATEAYIKKYTNPTELLTLVKSFDFHGLMSTVESLKATALNTSDIKSMMTKIYQAFKEDDIKKTKSDKTKEEPTRAVPISIVIPITRPNPEVAFNESSSRPQLTYPILEIHVPQQTAHATQREGNGIATDEQLESTKKLVLSSKVIRGDPDEPIRVPYMINGKMHYLTNDEINAHLEKEDKIKKAAKEAKRLKMTKTEVIKIVQEEAKNIGIDPKKIISAKAGEKFKKAQDAEVQVHKKQHTEKAKRLMELNKKRAEQYKWTISSRLKPEPITDVKMHPNSKPEVLTVYKNNDKRNFQVHSPFKFTDFEVIELDELGLIIEKKKNTIIKDLMTSLGKRYERLKKIPEEIVIQSALPAPIPDKLHLNPQEKRGST</sequence>
<organism evidence="2 3">
    <name type="scientific">Tanacetum coccineum</name>
    <dbReference type="NCBI Taxonomy" id="301880"/>
    <lineage>
        <taxon>Eukaryota</taxon>
        <taxon>Viridiplantae</taxon>
        <taxon>Streptophyta</taxon>
        <taxon>Embryophyta</taxon>
        <taxon>Tracheophyta</taxon>
        <taxon>Spermatophyta</taxon>
        <taxon>Magnoliopsida</taxon>
        <taxon>eudicotyledons</taxon>
        <taxon>Gunneridae</taxon>
        <taxon>Pentapetalae</taxon>
        <taxon>asterids</taxon>
        <taxon>campanulids</taxon>
        <taxon>Asterales</taxon>
        <taxon>Asteraceae</taxon>
        <taxon>Asteroideae</taxon>
        <taxon>Anthemideae</taxon>
        <taxon>Anthemidinae</taxon>
        <taxon>Tanacetum</taxon>
    </lineage>
</organism>
<feature type="region of interest" description="Disordered" evidence="1">
    <location>
        <begin position="261"/>
        <end position="291"/>
    </location>
</feature>
<evidence type="ECO:0000313" key="3">
    <source>
        <dbReference type="Proteomes" id="UP001151760"/>
    </source>
</evidence>
<feature type="region of interest" description="Disordered" evidence="1">
    <location>
        <begin position="385"/>
        <end position="424"/>
    </location>
</feature>
<gene>
    <name evidence="2" type="ORF">Tco_1016819</name>
</gene>
<keyword evidence="3" id="KW-1185">Reference proteome</keyword>
<reference evidence="2" key="2">
    <citation type="submission" date="2022-01" db="EMBL/GenBank/DDBJ databases">
        <authorList>
            <person name="Yamashiro T."/>
            <person name="Shiraishi A."/>
            <person name="Satake H."/>
            <person name="Nakayama K."/>
        </authorList>
    </citation>
    <scope>NUCLEOTIDE SEQUENCE</scope>
</reference>